<evidence type="ECO:0000313" key="3">
    <source>
        <dbReference type="Proteomes" id="UP000004725"/>
    </source>
</evidence>
<evidence type="ECO:0000313" key="1">
    <source>
        <dbReference type="EMBL" id="ANU10245.1"/>
    </source>
</evidence>
<accession>A0A1C7DFL0</accession>
<evidence type="ECO:0000313" key="2">
    <source>
        <dbReference type="EMBL" id="EIM07152.1"/>
    </source>
</evidence>
<reference evidence="1" key="3">
    <citation type="submission" date="2016-10" db="EMBL/GenBank/DDBJ databases">
        <authorList>
            <person name="See-Too W.S."/>
        </authorList>
    </citation>
    <scope>NUCLEOTIDE SEQUENCE</scope>
    <source>
        <strain evidence="1">DSM 14505</strain>
    </source>
</reference>
<reference evidence="2 3" key="1">
    <citation type="journal article" date="2012" name="J. Bacteriol.">
        <title>Genome Sequence of the Antarctic Psychrophile Bacterium Planococcus antarcticus DSM 14505.</title>
        <authorList>
            <person name="Margolles A."/>
            <person name="Gueimonde M."/>
            <person name="Sanchez B."/>
        </authorList>
    </citation>
    <scope>NUCLEOTIDE SEQUENCE [LARGE SCALE GENOMIC DNA]</scope>
    <source>
        <strain evidence="2 3">DSM 14505</strain>
    </source>
</reference>
<sequence length="87" mass="9558">MLLHRYASFVAKPLPELSLFNDFAAGAVKRHPRDPAVACDEKAGAMSLATGEKLSRQLHDPHLVGPKHPSGAISSFPYFVKLKKMFL</sequence>
<dbReference type="KEGG" id="pana:BBH88_07995"/>
<dbReference type="EMBL" id="AJYB01000020">
    <property type="protein sequence ID" value="EIM07152.1"/>
    <property type="molecule type" value="Genomic_DNA"/>
</dbReference>
<dbReference type="EMBL" id="CP016534">
    <property type="protein sequence ID" value="ANU10245.1"/>
    <property type="molecule type" value="Genomic_DNA"/>
</dbReference>
<dbReference type="Proteomes" id="UP000004725">
    <property type="component" value="Unassembled WGS sequence"/>
</dbReference>
<reference evidence="4" key="2">
    <citation type="submission" date="2016-07" db="EMBL/GenBank/DDBJ databases">
        <authorList>
            <person name="See-Too W.S."/>
        </authorList>
    </citation>
    <scope>NUCLEOTIDE SEQUENCE [LARGE SCALE GENOMIC DNA]</scope>
    <source>
        <strain evidence="4">DSM 14505</strain>
    </source>
</reference>
<name>A0A1C7DFL0_9BACL</name>
<dbReference type="Proteomes" id="UP000092661">
    <property type="component" value="Chromosome"/>
</dbReference>
<protein>
    <submittedName>
        <fullName evidence="2">Uncharacterized protein</fullName>
    </submittedName>
</protein>
<evidence type="ECO:0000313" key="4">
    <source>
        <dbReference type="Proteomes" id="UP000092661"/>
    </source>
</evidence>
<keyword evidence="4" id="KW-1185">Reference proteome</keyword>
<proteinExistence type="predicted"/>
<organism evidence="2 3">
    <name type="scientific">Planococcus antarcticus DSM 14505</name>
    <dbReference type="NCBI Taxonomy" id="1185653"/>
    <lineage>
        <taxon>Bacteria</taxon>
        <taxon>Bacillati</taxon>
        <taxon>Bacillota</taxon>
        <taxon>Bacilli</taxon>
        <taxon>Bacillales</taxon>
        <taxon>Caryophanaceae</taxon>
        <taxon>Planococcus</taxon>
    </lineage>
</organism>
<dbReference type="AlphaFoldDB" id="A0A1C7DFL0"/>
<gene>
    <name evidence="2" type="ORF">A1A1_07137</name>
    <name evidence="1" type="ORF">BBH88_07995</name>
</gene>